<geneLocation type="plasmid" evidence="18 19">
    <name>pBVIE01</name>
</geneLocation>
<evidence type="ECO:0000256" key="8">
    <source>
        <dbReference type="ARBA" id="ARBA00023029"/>
    </source>
</evidence>
<dbReference type="InterPro" id="IPR013826">
    <property type="entry name" value="Topo_IA_cen_sub3"/>
</dbReference>
<dbReference type="Pfam" id="PF01396">
    <property type="entry name" value="Zn_ribbon_Top1"/>
    <property type="match status" value="4"/>
</dbReference>
<dbReference type="Gene3D" id="2.70.20.10">
    <property type="entry name" value="Topoisomerase I, domain 3"/>
    <property type="match status" value="1"/>
</dbReference>
<dbReference type="InterPro" id="IPR006171">
    <property type="entry name" value="TOPRIM_dom"/>
</dbReference>
<evidence type="ECO:0000259" key="17">
    <source>
        <dbReference type="PROSITE" id="PS52039"/>
    </source>
</evidence>
<dbReference type="InterPro" id="IPR025589">
    <property type="entry name" value="Toprim_C_rpt"/>
</dbReference>
<evidence type="ECO:0000256" key="14">
    <source>
        <dbReference type="ARBA" id="ARBA00032877"/>
    </source>
</evidence>
<keyword evidence="8" id="KW-0799">Topoisomerase</keyword>
<dbReference type="CDD" id="cd00186">
    <property type="entry name" value="TOP1Ac"/>
    <property type="match status" value="1"/>
</dbReference>
<dbReference type="Gene3D" id="3.30.65.10">
    <property type="entry name" value="Bacterial Topoisomerase I, domain 1"/>
    <property type="match status" value="2"/>
</dbReference>
<evidence type="ECO:0000256" key="9">
    <source>
        <dbReference type="ARBA" id="ARBA00023125"/>
    </source>
</evidence>
<dbReference type="InterPro" id="IPR034144">
    <property type="entry name" value="TOPRIM_TopoIII"/>
</dbReference>
<keyword evidence="9" id="KW-0238">DNA-binding</keyword>
<evidence type="ECO:0000256" key="1">
    <source>
        <dbReference type="ARBA" id="ARBA00000213"/>
    </source>
</evidence>
<dbReference type="GO" id="GO:0008270">
    <property type="term" value="F:zinc ion binding"/>
    <property type="evidence" value="ECO:0007669"/>
    <property type="project" value="UniProtKB-KW"/>
</dbReference>
<evidence type="ECO:0000256" key="7">
    <source>
        <dbReference type="ARBA" id="ARBA00022833"/>
    </source>
</evidence>
<feature type="domain" description="Toprim" evidence="16">
    <location>
        <begin position="3"/>
        <end position="135"/>
    </location>
</feature>
<dbReference type="InterPro" id="IPR000380">
    <property type="entry name" value="Topo_IA"/>
</dbReference>
<feature type="region of interest" description="Disordered" evidence="15">
    <location>
        <begin position="281"/>
        <end position="300"/>
    </location>
</feature>
<dbReference type="InterPro" id="IPR013824">
    <property type="entry name" value="Topo_IA_cen_sub1"/>
</dbReference>
<dbReference type="Gene3D" id="1.10.460.10">
    <property type="entry name" value="Topoisomerase I, domain 2"/>
    <property type="match status" value="1"/>
</dbReference>
<comment type="catalytic activity">
    <reaction evidence="1">
        <text>ATP-independent breakage of single-stranded DNA, followed by passage and rejoining.</text>
        <dbReference type="EC" id="5.6.2.1"/>
    </reaction>
</comment>
<keyword evidence="6" id="KW-0863">Zinc-finger</keyword>
<keyword evidence="5" id="KW-0677">Repeat</keyword>
<dbReference type="InterPro" id="IPR013497">
    <property type="entry name" value="Topo_IA_cen"/>
</dbReference>
<sequence>MGKTLIIAEKPSVAKDIALALGGFGRVDNWLESPDAIISSAQGHLVEVFSTLMDTSGKDLQSLPVIPPSFDLRVIDGANRPQLFAQLKRLMSRQDVDAVVNACDAGREGELIFRLIYKLAGCTKPMKRMWFRSMTPEAIRESFHSMKPGADFDGLSDAAFCRTEGDYLVGINGSRGVTRLYERQTASVENRSVGRVQTPTGALVYDREMAIRTFRAKDYWEVHGHFGVAAGNYVGKWFDPNFKASGEQQELGEGGGSGKSDETANRFFEKDRADAIVAKCSGTNPTDVREESKPTAKGSPRLYDLTSLQREANRKLGLSSKRTLDIAQALYEKHKVTTYPRTDSSFLPEDYVAKAQSTIESLVGTTYEPHAKRVIDGGWVKPDKKIFDNGKISDHFAIIPTGKRPEGLTPEEGKVYDMIVRRFLAVFHPAAQYQVTTRITVVAGEHFKSSGRVLISEGWMAVYGADVDDEDKKTPALVKYEAGEAVTTVRIELKTLKTKPPLRYTEDTLLAAMESAGKFVDDDELADAMKERGLGTPATRAAIIEGLLADKDGKGNPKEPYLKRDGKSLVPTPKLISLIEFLRNNGIELLASPKLTGEWEHKLRLIERGEYRRDAFNNEIGDLTRQIIDAIRKKAAEVVVKKLDAKCPQCGGEIAIGARTFDCESACGFRLWKEIAGRQLKPSEANTLLTTRVVMNLNNFISNSKKKFTACLRLNDEHKVEFFFDETVNTTDASGNPVHCPVCEKLMRRISGANGHFWSCTDRENCKTTLDDSAGNPVPKVAAQPCPKCSSDMNRVRGKKGYFWSCTDREGCKNTMDDKDGAPVTRPDPIACPDCGAQMFRRERRDKKGYFWGCSAFKKDGGGCGCILQDDNGKPVMKAGASATGATSEGAFL</sequence>
<dbReference type="PROSITE" id="PS00396">
    <property type="entry name" value="TOPO_IA_1"/>
    <property type="match status" value="1"/>
</dbReference>
<dbReference type="SMART" id="SM00436">
    <property type="entry name" value="TOP1Bc"/>
    <property type="match status" value="1"/>
</dbReference>
<dbReference type="PROSITE" id="PS52039">
    <property type="entry name" value="TOPO_IA_2"/>
    <property type="match status" value="1"/>
</dbReference>
<dbReference type="SUPFAM" id="SSF56712">
    <property type="entry name" value="Prokaryotic type I DNA topoisomerase"/>
    <property type="match status" value="1"/>
</dbReference>
<keyword evidence="7" id="KW-0862">Zinc</keyword>
<dbReference type="PROSITE" id="PS50880">
    <property type="entry name" value="TOPRIM"/>
    <property type="match status" value="1"/>
</dbReference>
<keyword evidence="4" id="KW-0479">Metal-binding</keyword>
<dbReference type="PRINTS" id="PR00417">
    <property type="entry name" value="PRTPISMRASEI"/>
</dbReference>
<evidence type="ECO:0000313" key="18">
    <source>
        <dbReference type="EMBL" id="ABO59610.1"/>
    </source>
</evidence>
<keyword evidence="10 18" id="KW-0413">Isomerase</keyword>
<dbReference type="InterPro" id="IPR003601">
    <property type="entry name" value="Topo_IA_2"/>
</dbReference>
<evidence type="ECO:0000256" key="10">
    <source>
        <dbReference type="ARBA" id="ARBA00023235"/>
    </source>
</evidence>
<dbReference type="Gene3D" id="1.10.290.10">
    <property type="entry name" value="Topoisomerase I, domain 4"/>
    <property type="match status" value="1"/>
</dbReference>
<evidence type="ECO:0000256" key="6">
    <source>
        <dbReference type="ARBA" id="ARBA00022771"/>
    </source>
</evidence>
<organism evidence="18 19">
    <name type="scientific">Burkholderia vietnamiensis (strain G4 / LMG 22486)</name>
    <name type="common">Burkholderia cepacia (strain R1808)</name>
    <dbReference type="NCBI Taxonomy" id="269482"/>
    <lineage>
        <taxon>Bacteria</taxon>
        <taxon>Pseudomonadati</taxon>
        <taxon>Pseudomonadota</taxon>
        <taxon>Betaproteobacteria</taxon>
        <taxon>Burkholderiales</taxon>
        <taxon>Burkholderiaceae</taxon>
        <taxon>Burkholderia</taxon>
        <taxon>Burkholderia cepacia complex</taxon>
    </lineage>
</organism>
<evidence type="ECO:0000256" key="3">
    <source>
        <dbReference type="ARBA" id="ARBA00012891"/>
    </source>
</evidence>
<evidence type="ECO:0000313" key="19">
    <source>
        <dbReference type="Proteomes" id="UP000002287"/>
    </source>
</evidence>
<gene>
    <name evidence="18" type="ordered locus">Bcep1808_6722</name>
</gene>
<evidence type="ECO:0000256" key="12">
    <source>
        <dbReference type="ARBA" id="ARBA00031985"/>
    </source>
</evidence>
<dbReference type="GO" id="GO:0006265">
    <property type="term" value="P:DNA topological change"/>
    <property type="evidence" value="ECO:0007669"/>
    <property type="project" value="InterPro"/>
</dbReference>
<proteinExistence type="inferred from homology"/>
<keyword evidence="18" id="KW-0614">Plasmid</keyword>
<dbReference type="InterPro" id="IPR023406">
    <property type="entry name" value="Topo_IA_AS"/>
</dbReference>
<dbReference type="InterPro" id="IPR023405">
    <property type="entry name" value="Topo_IA_core_domain"/>
</dbReference>
<protein>
    <recommendedName>
        <fullName evidence="3">DNA topoisomerase</fullName>
        <ecNumber evidence="3">5.6.2.1</ecNumber>
    </recommendedName>
    <alternativeName>
        <fullName evidence="14">Omega-protein</fullName>
    </alternativeName>
    <alternativeName>
        <fullName evidence="13">Relaxing enzyme</fullName>
    </alternativeName>
    <alternativeName>
        <fullName evidence="11">Swivelase</fullName>
    </alternativeName>
    <alternativeName>
        <fullName evidence="12">Untwisting enzyme</fullName>
    </alternativeName>
</protein>
<dbReference type="CDD" id="cd03362">
    <property type="entry name" value="TOPRIM_TopoIA_TopoIII"/>
    <property type="match status" value="1"/>
</dbReference>
<dbReference type="PANTHER" id="PTHR11390">
    <property type="entry name" value="PROKARYOTIC DNA TOPOISOMERASE"/>
    <property type="match status" value="1"/>
</dbReference>
<dbReference type="Proteomes" id="UP000002287">
    <property type="component" value="Plasmid pBVIE01"/>
</dbReference>
<dbReference type="Pfam" id="PF01131">
    <property type="entry name" value="Topoisom_bac"/>
    <property type="match status" value="1"/>
</dbReference>
<feature type="domain" description="Topo IA-type catalytic" evidence="17">
    <location>
        <begin position="152"/>
        <end position="628"/>
    </location>
</feature>
<comment type="similarity">
    <text evidence="2">Belongs to the type IA topoisomerase family.</text>
</comment>
<dbReference type="GO" id="GO:0006310">
    <property type="term" value="P:DNA recombination"/>
    <property type="evidence" value="ECO:0007669"/>
    <property type="project" value="TreeGrafter"/>
</dbReference>
<evidence type="ECO:0000256" key="2">
    <source>
        <dbReference type="ARBA" id="ARBA00009446"/>
    </source>
</evidence>
<dbReference type="InterPro" id="IPR003602">
    <property type="entry name" value="Topo_IA_DNA-bd_dom"/>
</dbReference>
<evidence type="ECO:0000256" key="13">
    <source>
        <dbReference type="ARBA" id="ARBA00032235"/>
    </source>
</evidence>
<dbReference type="Pfam" id="PF01751">
    <property type="entry name" value="Toprim"/>
    <property type="match status" value="1"/>
</dbReference>
<dbReference type="SMART" id="SM00437">
    <property type="entry name" value="TOP1Ac"/>
    <property type="match status" value="1"/>
</dbReference>
<dbReference type="HOGENOM" id="CLU_002929_5_2_4"/>
<dbReference type="InterPro" id="IPR013498">
    <property type="entry name" value="Topo_IA_Znf"/>
</dbReference>
<dbReference type="GO" id="GO:0003917">
    <property type="term" value="F:DNA topoisomerase type I (single strand cut, ATP-independent) activity"/>
    <property type="evidence" value="ECO:0007669"/>
    <property type="project" value="UniProtKB-EC"/>
</dbReference>
<dbReference type="Pfam" id="PF13342">
    <property type="entry name" value="Toprim_Crpt"/>
    <property type="match status" value="1"/>
</dbReference>
<dbReference type="PANTHER" id="PTHR11390:SF21">
    <property type="entry name" value="DNA TOPOISOMERASE 3-ALPHA"/>
    <property type="match status" value="1"/>
</dbReference>
<dbReference type="EMBL" id="CP000617">
    <property type="protein sequence ID" value="ABO59610.1"/>
    <property type="molecule type" value="Genomic_DNA"/>
</dbReference>
<dbReference type="KEGG" id="bvi:Bcep1808_6722"/>
<dbReference type="EC" id="5.6.2.1" evidence="3"/>
<dbReference type="InterPro" id="IPR013825">
    <property type="entry name" value="Topo_IA_cen_sub2"/>
</dbReference>
<evidence type="ECO:0000256" key="5">
    <source>
        <dbReference type="ARBA" id="ARBA00022737"/>
    </source>
</evidence>
<dbReference type="GO" id="GO:0003677">
    <property type="term" value="F:DNA binding"/>
    <property type="evidence" value="ECO:0007669"/>
    <property type="project" value="UniProtKB-KW"/>
</dbReference>
<dbReference type="AlphaFoldDB" id="A4JTK7"/>
<name>A4JTK7_BURVG</name>
<reference evidence="18 19" key="1">
    <citation type="submission" date="2007-03" db="EMBL/GenBank/DDBJ databases">
        <title>Complete sequence of plasmid pBVIE01 of Burkholderia vietnamiensis G4.</title>
        <authorList>
            <consortium name="US DOE Joint Genome Institute"/>
            <person name="Copeland A."/>
            <person name="Lucas S."/>
            <person name="Lapidus A."/>
            <person name="Barry K."/>
            <person name="Detter J.C."/>
            <person name="Glavina del Rio T."/>
            <person name="Hammon N."/>
            <person name="Israni S."/>
            <person name="Dalin E."/>
            <person name="Tice H."/>
            <person name="Pitluck S."/>
            <person name="Chain P."/>
            <person name="Malfatti S."/>
            <person name="Shin M."/>
            <person name="Vergez L."/>
            <person name="Schmutz J."/>
            <person name="Larimer F."/>
            <person name="Land M."/>
            <person name="Hauser L."/>
            <person name="Kyrpides N."/>
            <person name="Tiedje J."/>
            <person name="Richardson P."/>
        </authorList>
    </citation>
    <scope>NUCLEOTIDE SEQUENCE [LARGE SCALE GENOMIC DNA]</scope>
    <source>
        <strain evidence="19">G4 / LMG 22486</strain>
        <plasmid evidence="18 19">pBVIE01</plasmid>
    </source>
</reference>
<accession>A4JTK7</accession>
<dbReference type="Gene3D" id="3.40.50.140">
    <property type="match status" value="1"/>
</dbReference>
<evidence type="ECO:0000256" key="15">
    <source>
        <dbReference type="SAM" id="MobiDB-lite"/>
    </source>
</evidence>
<dbReference type="GO" id="GO:0043597">
    <property type="term" value="C:cytoplasmic replication fork"/>
    <property type="evidence" value="ECO:0007669"/>
    <property type="project" value="TreeGrafter"/>
</dbReference>
<evidence type="ECO:0000256" key="4">
    <source>
        <dbReference type="ARBA" id="ARBA00022723"/>
    </source>
</evidence>
<evidence type="ECO:0000256" key="11">
    <source>
        <dbReference type="ARBA" id="ARBA00030003"/>
    </source>
</evidence>
<dbReference type="GO" id="GO:0006281">
    <property type="term" value="P:DNA repair"/>
    <property type="evidence" value="ECO:0007669"/>
    <property type="project" value="TreeGrafter"/>
</dbReference>
<evidence type="ECO:0000259" key="16">
    <source>
        <dbReference type="PROSITE" id="PS50880"/>
    </source>
</evidence>